<dbReference type="InterPro" id="IPR000477">
    <property type="entry name" value="RT_dom"/>
</dbReference>
<keyword evidence="2" id="KW-0548">Nucleotidyltransferase</keyword>
<keyword evidence="10" id="KW-1185">Reference proteome</keyword>
<dbReference type="PANTHER" id="PTHR37984:SF5">
    <property type="entry name" value="PROTEIN NYNRIN-LIKE"/>
    <property type="match status" value="1"/>
</dbReference>
<keyword evidence="1" id="KW-0808">Transferase</keyword>
<evidence type="ECO:0000256" key="2">
    <source>
        <dbReference type="ARBA" id="ARBA00022695"/>
    </source>
</evidence>
<dbReference type="InterPro" id="IPR050951">
    <property type="entry name" value="Retrovirus_Pol_polyprotein"/>
</dbReference>
<dbReference type="InterPro" id="IPR041373">
    <property type="entry name" value="RT_RNaseH"/>
</dbReference>
<dbReference type="GO" id="GO:0004519">
    <property type="term" value="F:endonuclease activity"/>
    <property type="evidence" value="ECO:0007669"/>
    <property type="project" value="UniProtKB-KW"/>
</dbReference>
<feature type="domain" description="Reverse transcriptase" evidence="7">
    <location>
        <begin position="11"/>
        <end position="68"/>
    </location>
</feature>
<evidence type="ECO:0000259" key="7">
    <source>
        <dbReference type="Pfam" id="PF00078"/>
    </source>
</evidence>
<gene>
    <name evidence="9" type="ORF">PHMEG_0007467</name>
</gene>
<dbReference type="InterPro" id="IPR043502">
    <property type="entry name" value="DNA/RNA_pol_sf"/>
</dbReference>
<dbReference type="Proteomes" id="UP000198211">
    <property type="component" value="Unassembled WGS sequence"/>
</dbReference>
<evidence type="ECO:0000256" key="6">
    <source>
        <dbReference type="ARBA" id="ARBA00022918"/>
    </source>
</evidence>
<organism evidence="9 10">
    <name type="scientific">Phytophthora megakarya</name>
    <dbReference type="NCBI Taxonomy" id="4795"/>
    <lineage>
        <taxon>Eukaryota</taxon>
        <taxon>Sar</taxon>
        <taxon>Stramenopiles</taxon>
        <taxon>Oomycota</taxon>
        <taxon>Peronosporomycetes</taxon>
        <taxon>Peronosporales</taxon>
        <taxon>Peronosporaceae</taxon>
        <taxon>Phytophthora</taxon>
    </lineage>
</organism>
<sequence>MRYIFRNAHFATFCVVYLDDICVFSTSMNEHVEHPRAVLSALSSAELYANLPKCSWAQETITLLGHWISNLTITLDPAKTEAMKTIEASSNTHELQRFVDIIGDFYRPAFERVQELLQCSPVLQLPDSTQQFLLRLMLQILRQVYSSGEHPVAYLSRKRSDNECQLFAVKFCLEKWRPYLLGAKFTVYTDSIACKWFFTKKKPSPKPLRWFDTFSHCTFDVFYRADALSRPVSVNALLVAGPEPAVAERIKALYASDADCVTILQRLQPSAQPDDRYSIAAGLIVVRDGRGKRVLLPHDDRLQLEVLLQYHDEATVAHPGIVRTYLAVQ</sequence>
<evidence type="ECO:0000256" key="4">
    <source>
        <dbReference type="ARBA" id="ARBA00022759"/>
    </source>
</evidence>
<dbReference type="PANTHER" id="PTHR37984">
    <property type="entry name" value="PROTEIN CBG26694"/>
    <property type="match status" value="1"/>
</dbReference>
<keyword evidence="5" id="KW-0378">Hydrolase</keyword>
<dbReference type="STRING" id="4795.A0A225WLK2"/>
<proteinExistence type="predicted"/>
<dbReference type="EMBL" id="NBNE01000587">
    <property type="protein sequence ID" value="OWZ18432.1"/>
    <property type="molecule type" value="Genomic_DNA"/>
</dbReference>
<dbReference type="Pfam" id="PF17917">
    <property type="entry name" value="RT_RNaseH"/>
    <property type="match status" value="1"/>
</dbReference>
<accession>A0A225WLK2</accession>
<dbReference type="GO" id="GO:0003964">
    <property type="term" value="F:RNA-directed DNA polymerase activity"/>
    <property type="evidence" value="ECO:0007669"/>
    <property type="project" value="UniProtKB-KW"/>
</dbReference>
<dbReference type="SUPFAM" id="SSF56672">
    <property type="entry name" value="DNA/RNA polymerases"/>
    <property type="match status" value="1"/>
</dbReference>
<dbReference type="AlphaFoldDB" id="A0A225WLK2"/>
<name>A0A225WLK2_9STRA</name>
<evidence type="ECO:0000256" key="3">
    <source>
        <dbReference type="ARBA" id="ARBA00022722"/>
    </source>
</evidence>
<evidence type="ECO:0000313" key="10">
    <source>
        <dbReference type="Proteomes" id="UP000198211"/>
    </source>
</evidence>
<feature type="domain" description="Reverse transcriptase RNase H-like" evidence="8">
    <location>
        <begin position="140"/>
        <end position="215"/>
    </location>
</feature>
<evidence type="ECO:0000313" key="9">
    <source>
        <dbReference type="EMBL" id="OWZ18432.1"/>
    </source>
</evidence>
<reference evidence="10" key="1">
    <citation type="submission" date="2017-03" db="EMBL/GenBank/DDBJ databases">
        <title>Phytopthora megakarya and P. palmivora, two closely related causual agents of cacao black pod achieved similar genome size and gene model numbers by different mechanisms.</title>
        <authorList>
            <person name="Ali S."/>
            <person name="Shao J."/>
            <person name="Larry D.J."/>
            <person name="Kronmiller B."/>
            <person name="Shen D."/>
            <person name="Strem M.D."/>
            <person name="Melnick R.L."/>
            <person name="Guiltinan M.J."/>
            <person name="Tyler B.M."/>
            <person name="Meinhardt L.W."/>
            <person name="Bailey B.A."/>
        </authorList>
    </citation>
    <scope>NUCLEOTIDE SEQUENCE [LARGE SCALE GENOMIC DNA]</scope>
    <source>
        <strain evidence="10">zdho120</strain>
    </source>
</reference>
<keyword evidence="3" id="KW-0540">Nuclease</keyword>
<dbReference type="GO" id="GO:0016787">
    <property type="term" value="F:hydrolase activity"/>
    <property type="evidence" value="ECO:0007669"/>
    <property type="project" value="UniProtKB-KW"/>
</dbReference>
<dbReference type="InterPro" id="IPR043128">
    <property type="entry name" value="Rev_trsase/Diguanyl_cyclase"/>
</dbReference>
<dbReference type="Pfam" id="PF00078">
    <property type="entry name" value="RVT_1"/>
    <property type="match status" value="1"/>
</dbReference>
<dbReference type="Gene3D" id="1.10.340.70">
    <property type="match status" value="1"/>
</dbReference>
<dbReference type="CDD" id="cd09274">
    <property type="entry name" value="RNase_HI_RT_Ty3"/>
    <property type="match status" value="1"/>
</dbReference>
<dbReference type="Gene3D" id="3.30.70.270">
    <property type="match status" value="1"/>
</dbReference>
<protein>
    <submittedName>
        <fullName evidence="9">Pol Polyprotein</fullName>
    </submittedName>
</protein>
<keyword evidence="4" id="KW-0255">Endonuclease</keyword>
<dbReference type="OrthoDB" id="163970at2759"/>
<evidence type="ECO:0000259" key="8">
    <source>
        <dbReference type="Pfam" id="PF17917"/>
    </source>
</evidence>
<keyword evidence="6" id="KW-0695">RNA-directed DNA polymerase</keyword>
<evidence type="ECO:0000256" key="5">
    <source>
        <dbReference type="ARBA" id="ARBA00022801"/>
    </source>
</evidence>
<evidence type="ECO:0000256" key="1">
    <source>
        <dbReference type="ARBA" id="ARBA00022679"/>
    </source>
</evidence>
<comment type="caution">
    <text evidence="9">The sequence shown here is derived from an EMBL/GenBank/DDBJ whole genome shotgun (WGS) entry which is preliminary data.</text>
</comment>